<protein>
    <submittedName>
        <fullName evidence="5">D-alanine-D-alanine ligase</fullName>
    </submittedName>
</protein>
<dbReference type="InParanoid" id="A0A3M0CKT3"/>
<dbReference type="GO" id="GO:0005524">
    <property type="term" value="F:ATP binding"/>
    <property type="evidence" value="ECO:0007669"/>
    <property type="project" value="UniProtKB-UniRule"/>
</dbReference>
<keyword evidence="2 5" id="KW-0436">Ligase</keyword>
<reference evidence="5 6" key="1">
    <citation type="submission" date="2018-10" db="EMBL/GenBank/DDBJ databases">
        <title>Genomic Encyclopedia of Archaeal and Bacterial Type Strains, Phase II (KMG-II): from individual species to whole genera.</title>
        <authorList>
            <person name="Goeker M."/>
        </authorList>
    </citation>
    <scope>NUCLEOTIDE SEQUENCE [LARGE SCALE GENOMIC DNA]</scope>
    <source>
        <strain evidence="5 6">DSM 25217</strain>
    </source>
</reference>
<keyword evidence="6" id="KW-1185">Reference proteome</keyword>
<dbReference type="PANTHER" id="PTHR23132">
    <property type="entry name" value="D-ALANINE--D-ALANINE LIGASE"/>
    <property type="match status" value="1"/>
</dbReference>
<dbReference type="EMBL" id="REFR01000010">
    <property type="protein sequence ID" value="RMB09000.1"/>
    <property type="molecule type" value="Genomic_DNA"/>
</dbReference>
<keyword evidence="3" id="KW-0547">Nucleotide-binding</keyword>
<dbReference type="PROSITE" id="PS50975">
    <property type="entry name" value="ATP_GRASP"/>
    <property type="match status" value="1"/>
</dbReference>
<evidence type="ECO:0000256" key="2">
    <source>
        <dbReference type="ARBA" id="ARBA00022598"/>
    </source>
</evidence>
<dbReference type="GO" id="GO:0008716">
    <property type="term" value="F:D-alanine-D-alanine ligase activity"/>
    <property type="evidence" value="ECO:0007669"/>
    <property type="project" value="InterPro"/>
</dbReference>
<dbReference type="GO" id="GO:0046872">
    <property type="term" value="F:metal ion binding"/>
    <property type="evidence" value="ECO:0007669"/>
    <property type="project" value="InterPro"/>
</dbReference>
<proteinExistence type="inferred from homology"/>
<sequence length="349" mass="39218">MFTALGILYMQPNHCLKLAPDQKEKLRFLFLAKWAESDGRPDPVDGSHATYHSELRDTLKAIGLTVEASGRIERMFEKPDCDFVVTLFNRAGFQNSEMLVPLLSMFHSVPFLGASPILRGLGDDKHLMKLVARSRGIATADWEIYRRDALEIAPPSFDWTKLVVKPNASSASWGIGLFATWDDARAHMEDLHAQGHDVIVEAYVSGVELALPVIGARGPWMLPVVRFDANNPDAIRSYRQKRHLEPSDTVMLNILKDPAMESRLADVANALMPELWPFDYGRLEFKYDAGTDTLNFIEINLSCNLWSTKATSFSARSLSMTHEDLIETILCHSLLRQGVVEPEHVMDAH</sequence>
<dbReference type="Gene3D" id="3.30.470.20">
    <property type="entry name" value="ATP-grasp fold, B domain"/>
    <property type="match status" value="1"/>
</dbReference>
<dbReference type="Proteomes" id="UP000271227">
    <property type="component" value="Unassembled WGS sequence"/>
</dbReference>
<evidence type="ECO:0000259" key="4">
    <source>
        <dbReference type="PROSITE" id="PS50975"/>
    </source>
</evidence>
<organism evidence="5 6">
    <name type="scientific">Eilatimonas milleporae</name>
    <dbReference type="NCBI Taxonomy" id="911205"/>
    <lineage>
        <taxon>Bacteria</taxon>
        <taxon>Pseudomonadati</taxon>
        <taxon>Pseudomonadota</taxon>
        <taxon>Alphaproteobacteria</taxon>
        <taxon>Kordiimonadales</taxon>
        <taxon>Kordiimonadaceae</taxon>
        <taxon>Eilatimonas</taxon>
    </lineage>
</organism>
<evidence type="ECO:0000256" key="3">
    <source>
        <dbReference type="PROSITE-ProRule" id="PRU00409"/>
    </source>
</evidence>
<gene>
    <name evidence="5" type="ORF">BXY39_1647</name>
</gene>
<evidence type="ECO:0000313" key="6">
    <source>
        <dbReference type="Proteomes" id="UP000271227"/>
    </source>
</evidence>
<dbReference type="AlphaFoldDB" id="A0A3M0CKT3"/>
<evidence type="ECO:0000313" key="5">
    <source>
        <dbReference type="EMBL" id="RMB09000.1"/>
    </source>
</evidence>
<comment type="caution">
    <text evidence="5">The sequence shown here is derived from an EMBL/GenBank/DDBJ whole genome shotgun (WGS) entry which is preliminary data.</text>
</comment>
<dbReference type="SUPFAM" id="SSF56059">
    <property type="entry name" value="Glutathione synthetase ATP-binding domain-like"/>
    <property type="match status" value="1"/>
</dbReference>
<dbReference type="Gene3D" id="3.30.1490.20">
    <property type="entry name" value="ATP-grasp fold, A domain"/>
    <property type="match status" value="1"/>
</dbReference>
<comment type="similarity">
    <text evidence="1">Belongs to the D-alanine--D-alanine ligase family.</text>
</comment>
<keyword evidence="3" id="KW-0067">ATP-binding</keyword>
<accession>A0A3M0CKT3</accession>
<dbReference type="Pfam" id="PF07478">
    <property type="entry name" value="Dala_Dala_lig_C"/>
    <property type="match status" value="1"/>
</dbReference>
<dbReference type="InterPro" id="IPR013815">
    <property type="entry name" value="ATP_grasp_subdomain_1"/>
</dbReference>
<name>A0A3M0CKT3_9PROT</name>
<dbReference type="InterPro" id="IPR011761">
    <property type="entry name" value="ATP-grasp"/>
</dbReference>
<dbReference type="PANTHER" id="PTHR23132:SF23">
    <property type="entry name" value="D-ALANINE--D-ALANINE LIGASE B"/>
    <property type="match status" value="1"/>
</dbReference>
<dbReference type="InterPro" id="IPR011095">
    <property type="entry name" value="Dala_Dala_lig_C"/>
</dbReference>
<evidence type="ECO:0000256" key="1">
    <source>
        <dbReference type="ARBA" id="ARBA00010871"/>
    </source>
</evidence>
<feature type="domain" description="ATP-grasp" evidence="4">
    <location>
        <begin position="129"/>
        <end position="331"/>
    </location>
</feature>